<sequence>MYRCSEVAERASLLIDGELGFLPRLNIRLHLAICRGCRAFIEQMRITRELTAMADTADDIPPGEEIKAALAQRQMQLKTKG</sequence>
<feature type="domain" description="Putative zinc-finger" evidence="1">
    <location>
        <begin position="4"/>
        <end position="38"/>
    </location>
</feature>
<reference evidence="2 3" key="1">
    <citation type="submission" date="2019-04" db="EMBL/GenBank/DDBJ databases">
        <title>genome sequence of strain W3.</title>
        <authorList>
            <person name="Gao J."/>
            <person name="Sun J."/>
        </authorList>
    </citation>
    <scope>NUCLEOTIDE SEQUENCE [LARGE SCALE GENOMIC DNA]</scope>
    <source>
        <strain evidence="2 3">W3</strain>
    </source>
</reference>
<dbReference type="Pfam" id="PF13490">
    <property type="entry name" value="zf-HC2"/>
    <property type="match status" value="1"/>
</dbReference>
<dbReference type="AlphaFoldDB" id="A0A4S8PRI7"/>
<name>A0A4S8PRI7_9HYPH</name>
<evidence type="ECO:0000313" key="2">
    <source>
        <dbReference type="EMBL" id="THV33873.1"/>
    </source>
</evidence>
<evidence type="ECO:0000259" key="1">
    <source>
        <dbReference type="Pfam" id="PF13490"/>
    </source>
</evidence>
<dbReference type="RefSeq" id="WP_136542478.1">
    <property type="nucleotide sequence ID" value="NZ_STGU01000010.1"/>
</dbReference>
<organism evidence="2 3">
    <name type="scientific">Rhizobium rosettiformans W3</name>
    <dbReference type="NCBI Taxonomy" id="538378"/>
    <lineage>
        <taxon>Bacteria</taxon>
        <taxon>Pseudomonadati</taxon>
        <taxon>Pseudomonadota</taxon>
        <taxon>Alphaproteobacteria</taxon>
        <taxon>Hyphomicrobiales</taxon>
        <taxon>Rhizobiaceae</taxon>
        <taxon>Rhizobium/Agrobacterium group</taxon>
        <taxon>Rhizobium</taxon>
    </lineage>
</organism>
<dbReference type="InterPro" id="IPR027383">
    <property type="entry name" value="Znf_put"/>
</dbReference>
<dbReference type="Proteomes" id="UP000307378">
    <property type="component" value="Unassembled WGS sequence"/>
</dbReference>
<proteinExistence type="predicted"/>
<dbReference type="EMBL" id="STGU01000010">
    <property type="protein sequence ID" value="THV33873.1"/>
    <property type="molecule type" value="Genomic_DNA"/>
</dbReference>
<accession>A0A4S8PRI7</accession>
<protein>
    <submittedName>
        <fullName evidence="2">Anti-sigma factor</fullName>
    </submittedName>
</protein>
<comment type="caution">
    <text evidence="2">The sequence shown here is derived from an EMBL/GenBank/DDBJ whole genome shotgun (WGS) entry which is preliminary data.</text>
</comment>
<evidence type="ECO:0000313" key="3">
    <source>
        <dbReference type="Proteomes" id="UP000307378"/>
    </source>
</evidence>
<gene>
    <name evidence="2" type="ORF">FAA86_17795</name>
</gene>